<dbReference type="PANTHER" id="PTHR45919">
    <property type="entry name" value="GDP-MAN:MAN(3)GLCNAC(2)-PP-DOL ALPHA-1,2-MANNOSYLTRANSFERASE"/>
    <property type="match status" value="1"/>
</dbReference>
<keyword evidence="8" id="KW-0812">Transmembrane</keyword>
<evidence type="ECO:0000259" key="16">
    <source>
        <dbReference type="Pfam" id="PF00534"/>
    </source>
</evidence>
<comment type="catalytic activity">
    <reaction evidence="12 14">
        <text>an alpha-D-Man-(1-&gt;3)-[alpha-D-Man-(1-&gt;6)]-beta-D-Man-(1-&gt;4)-beta-D-GlcNAc-(1-&gt;4)-alpha-D-GlcNAc-diphospho-di-trans,poly-cis-dolichol + 2 GDP-alpha-D-mannose = an alpha-D-Man-(1-&gt;2)-alpha-D-Man-(1-&gt;2)-alpha-D-Man-(1-&gt;3)-[alpha-D-Man-(1-&gt;6)]-beta-D-Man-(1-&gt;4)-beta-D-GlcNAc-(1-&gt;4)-alpha-D-GlcNAc-diphospho-di-trans,poly-cis-dolichol + 2 GDP + 2 H(+)</text>
        <dbReference type="Rhea" id="RHEA:29523"/>
        <dbReference type="Rhea" id="RHEA-COMP:19515"/>
        <dbReference type="Rhea" id="RHEA-COMP:19516"/>
        <dbReference type="ChEBI" id="CHEBI:15378"/>
        <dbReference type="ChEBI" id="CHEBI:57527"/>
        <dbReference type="ChEBI" id="CHEBI:58189"/>
        <dbReference type="ChEBI" id="CHEBI:132511"/>
        <dbReference type="ChEBI" id="CHEBI:132515"/>
        <dbReference type="EC" id="2.4.1.131"/>
    </reaction>
    <physiologicalReaction direction="left-to-right" evidence="12 14">
        <dbReference type="Rhea" id="RHEA:29524"/>
    </physiologicalReaction>
</comment>
<dbReference type="Gene3D" id="3.40.50.2000">
    <property type="entry name" value="Glycogen Phosphorylase B"/>
    <property type="match status" value="1"/>
</dbReference>
<comment type="function">
    <text evidence="13 14">GDP-Man:Man(3)GlcNAc(2)-PP-Dol alpha-1,2-mannosyltransferase that operates in the biosynthetic pathway of dolichol-linked oligosaccharides, the glycan precursors employed in protein asparagine (N)-glycosylation. The assembly of dolichol-linked oligosaccharides begins on the cytosolic side of the endoplasmic reticulum membrane and finishes in its lumen. The sequential addition of sugars to dolichol pyrophosphate produces dolichol-linked oligosaccharides containing fourteen sugars, including two GlcNAcs, nine mannoses and three glucoses. Once assembled, the oligosaccharide is transferred from the lipid to nascent proteins by oligosaccharyltransferases. Catalyzes, on the cytoplasmic face of the endoplasmic reticulum, the addition of the fourth and fifth mannose residues to the dolichol-linked oligosaccharide chain, to produce Man(5)GlcNAc(2)-PP-dolichol core oligosaccharide.</text>
</comment>
<keyword evidence="19" id="KW-1185">Reference proteome</keyword>
<keyword evidence="11" id="KW-0472">Membrane</keyword>
<dbReference type="Proteomes" id="UP000799439">
    <property type="component" value="Unassembled WGS sequence"/>
</dbReference>
<comment type="pathway">
    <text evidence="2 14">Protein modification; protein glycosylation.</text>
</comment>
<organism evidence="18 19">
    <name type="scientific">Myriangium duriaei CBS 260.36</name>
    <dbReference type="NCBI Taxonomy" id="1168546"/>
    <lineage>
        <taxon>Eukaryota</taxon>
        <taxon>Fungi</taxon>
        <taxon>Dikarya</taxon>
        <taxon>Ascomycota</taxon>
        <taxon>Pezizomycotina</taxon>
        <taxon>Dothideomycetes</taxon>
        <taxon>Dothideomycetidae</taxon>
        <taxon>Myriangiales</taxon>
        <taxon>Myriangiaceae</taxon>
        <taxon>Myriangium</taxon>
    </lineage>
</organism>
<evidence type="ECO:0000256" key="2">
    <source>
        <dbReference type="ARBA" id="ARBA00004922"/>
    </source>
</evidence>
<dbReference type="FunFam" id="3.40.50.2000:FF:000168">
    <property type="entry name" value="Alpha-1,2-mannosyltransferase (Alg11), putative"/>
    <property type="match status" value="1"/>
</dbReference>
<dbReference type="InterPro" id="IPR038013">
    <property type="entry name" value="ALG11"/>
</dbReference>
<keyword evidence="9 14" id="KW-0256">Endoplasmic reticulum</keyword>
<evidence type="ECO:0000256" key="4">
    <source>
        <dbReference type="ARBA" id="ARBA00012645"/>
    </source>
</evidence>
<accession>A0A9P4J5M7</accession>
<evidence type="ECO:0000256" key="7">
    <source>
        <dbReference type="ARBA" id="ARBA00022679"/>
    </source>
</evidence>
<evidence type="ECO:0000256" key="3">
    <source>
        <dbReference type="ARBA" id="ARBA00009481"/>
    </source>
</evidence>
<feature type="domain" description="ALG11 mannosyltransferase N-terminal" evidence="17">
    <location>
        <begin position="99"/>
        <end position="306"/>
    </location>
</feature>
<evidence type="ECO:0000256" key="14">
    <source>
        <dbReference type="RuleBase" id="RU367051"/>
    </source>
</evidence>
<protein>
    <recommendedName>
        <fullName evidence="5 14">GDP-Man:Man(3)GlcNAc(2)-PP-Dol alpha-1,2-mannosyltransferase</fullName>
        <ecNumber evidence="4 14">2.4.1.131</ecNumber>
    </recommendedName>
</protein>
<dbReference type="GO" id="GO:0006487">
    <property type="term" value="P:protein N-linked glycosylation"/>
    <property type="evidence" value="ECO:0007669"/>
    <property type="project" value="TreeGrafter"/>
</dbReference>
<evidence type="ECO:0000256" key="8">
    <source>
        <dbReference type="ARBA" id="ARBA00022692"/>
    </source>
</evidence>
<evidence type="ECO:0000259" key="17">
    <source>
        <dbReference type="Pfam" id="PF15924"/>
    </source>
</evidence>
<dbReference type="SUPFAM" id="SSF53756">
    <property type="entry name" value="UDP-Glycosyltransferase/glycogen phosphorylase"/>
    <property type="match status" value="1"/>
</dbReference>
<keyword evidence="6 14" id="KW-0328">Glycosyltransferase</keyword>
<dbReference type="GO" id="GO:0004377">
    <property type="term" value="F:GDP-Man:Man(3)GlcNAc(2)-PP-Dol alpha-1,2-mannosyltransferase activity"/>
    <property type="evidence" value="ECO:0007669"/>
    <property type="project" value="UniProtKB-UniRule"/>
</dbReference>
<reference evidence="18" key="1">
    <citation type="journal article" date="2020" name="Stud. Mycol.">
        <title>101 Dothideomycetes genomes: a test case for predicting lifestyles and emergence of pathogens.</title>
        <authorList>
            <person name="Haridas S."/>
            <person name="Albert R."/>
            <person name="Binder M."/>
            <person name="Bloem J."/>
            <person name="Labutti K."/>
            <person name="Salamov A."/>
            <person name="Andreopoulos B."/>
            <person name="Baker S."/>
            <person name="Barry K."/>
            <person name="Bills G."/>
            <person name="Bluhm B."/>
            <person name="Cannon C."/>
            <person name="Castanera R."/>
            <person name="Culley D."/>
            <person name="Daum C."/>
            <person name="Ezra D."/>
            <person name="Gonzalez J."/>
            <person name="Henrissat B."/>
            <person name="Kuo A."/>
            <person name="Liang C."/>
            <person name="Lipzen A."/>
            <person name="Lutzoni F."/>
            <person name="Magnuson J."/>
            <person name="Mondo S."/>
            <person name="Nolan M."/>
            <person name="Ohm R."/>
            <person name="Pangilinan J."/>
            <person name="Park H.-J."/>
            <person name="Ramirez L."/>
            <person name="Alfaro M."/>
            <person name="Sun H."/>
            <person name="Tritt A."/>
            <person name="Yoshinaga Y."/>
            <person name="Zwiers L.-H."/>
            <person name="Turgeon B."/>
            <person name="Goodwin S."/>
            <person name="Spatafora J."/>
            <person name="Crous P."/>
            <person name="Grigoriev I."/>
        </authorList>
    </citation>
    <scope>NUCLEOTIDE SEQUENCE</scope>
    <source>
        <strain evidence="18">CBS 260.36</strain>
    </source>
</reference>
<feature type="domain" description="Glycosyl transferase family 1" evidence="16">
    <location>
        <begin position="344"/>
        <end position="513"/>
    </location>
</feature>
<gene>
    <name evidence="18" type="ORF">K461DRAFT_274537</name>
</gene>
<evidence type="ECO:0000256" key="12">
    <source>
        <dbReference type="ARBA" id="ARBA00045065"/>
    </source>
</evidence>
<dbReference type="EMBL" id="ML996082">
    <property type="protein sequence ID" value="KAF2155536.1"/>
    <property type="molecule type" value="Genomic_DNA"/>
</dbReference>
<proteinExistence type="inferred from homology"/>
<dbReference type="CDD" id="cd03806">
    <property type="entry name" value="GT4_ALG11-like"/>
    <property type="match status" value="1"/>
</dbReference>
<dbReference type="EC" id="2.4.1.131" evidence="4 14"/>
<dbReference type="PANTHER" id="PTHR45919:SF1">
    <property type="entry name" value="GDP-MAN:MAN(3)GLCNAC(2)-PP-DOL ALPHA-1,2-MANNOSYLTRANSFERASE"/>
    <property type="match status" value="1"/>
</dbReference>
<evidence type="ECO:0000256" key="9">
    <source>
        <dbReference type="ARBA" id="ARBA00022824"/>
    </source>
</evidence>
<evidence type="ECO:0000256" key="1">
    <source>
        <dbReference type="ARBA" id="ARBA00004389"/>
    </source>
</evidence>
<dbReference type="InterPro" id="IPR001296">
    <property type="entry name" value="Glyco_trans_1"/>
</dbReference>
<evidence type="ECO:0000256" key="11">
    <source>
        <dbReference type="ARBA" id="ARBA00023136"/>
    </source>
</evidence>
<dbReference type="InterPro" id="IPR031814">
    <property type="entry name" value="ALG11_N"/>
</dbReference>
<name>A0A9P4J5M7_9PEZI</name>
<dbReference type="OrthoDB" id="2276068at2759"/>
<dbReference type="Pfam" id="PF00534">
    <property type="entry name" value="Glycos_transf_1"/>
    <property type="match status" value="1"/>
</dbReference>
<evidence type="ECO:0000313" key="18">
    <source>
        <dbReference type="EMBL" id="KAF2155536.1"/>
    </source>
</evidence>
<feature type="region of interest" description="Disordered" evidence="15">
    <location>
        <begin position="51"/>
        <end position="72"/>
    </location>
</feature>
<dbReference type="AlphaFoldDB" id="A0A9P4J5M7"/>
<evidence type="ECO:0000313" key="19">
    <source>
        <dbReference type="Proteomes" id="UP000799439"/>
    </source>
</evidence>
<comment type="similarity">
    <text evidence="3 14">Belongs to the glycosyltransferase group 1 family. Glycosyltransferase 4 subfamily.</text>
</comment>
<evidence type="ECO:0000256" key="15">
    <source>
        <dbReference type="SAM" id="MobiDB-lite"/>
    </source>
</evidence>
<evidence type="ECO:0000256" key="5">
    <source>
        <dbReference type="ARBA" id="ARBA00022018"/>
    </source>
</evidence>
<dbReference type="Pfam" id="PF15924">
    <property type="entry name" value="ALG11_N"/>
    <property type="match status" value="1"/>
</dbReference>
<keyword evidence="7 14" id="KW-0808">Transferase</keyword>
<comment type="subcellular location">
    <subcellularLocation>
        <location evidence="1">Endoplasmic reticulum membrane</location>
        <topology evidence="1">Single-pass membrane protein</topology>
    </subcellularLocation>
</comment>
<feature type="compositionally biased region" description="Basic and acidic residues" evidence="15">
    <location>
        <begin position="51"/>
        <end position="61"/>
    </location>
</feature>
<evidence type="ECO:0000256" key="10">
    <source>
        <dbReference type="ARBA" id="ARBA00022989"/>
    </source>
</evidence>
<evidence type="ECO:0000256" key="13">
    <source>
        <dbReference type="ARBA" id="ARBA00056799"/>
    </source>
</evidence>
<sequence length="541" mass="60255">MNPAIFVSLLLGTTVVPLFTLPWLIRAFLKAIGDYVRDRARTRRQLLFQRARTEEQEDQKTRSKPTYPAAEDADWEKIDSSGTLPSSTNGERSSADWEGVVGFFHPFCNAGGGGERVLWAAIRATQQRFPKALCVVYTGDHDVDKDAMLSNVSTRFNIHLYPPRIAFRYLSTRHYVLASTWSHFTLLGQSLGSLLLAWDAFNLVVPDVFIDTMGYAFALAFSKLLFPSVPTAAYVHYPTISTDMLGSLSDTTGNKGVNAGLGSGYRGRAKRIYWELFAWLYSRAGGTIDIAMTNSSWTQSHILSLWSESRRRSHRTVPITTVFPPVAVSDLTSTIPLSPQTESSRSPHLLYISQFRPEKNHSLIISAFARFVRNSRPSQDTRLILAGSVRDDTDSMLVYTLRVLAREEGVKDRVDFVINAPWSTLLSHLKSASVGVNGMWNEHFGIGVVEYQAAGLISVVNDSGGPKRDIVVDIDGGRTGYWASDEAGYAKAFETALGLGEEERVSMRQRARKSAGRFTEAEFRRRWVEQLEVLVSMTGGN</sequence>
<dbReference type="GO" id="GO:0005789">
    <property type="term" value="C:endoplasmic reticulum membrane"/>
    <property type="evidence" value="ECO:0007669"/>
    <property type="project" value="UniProtKB-SubCell"/>
</dbReference>
<evidence type="ECO:0000256" key="6">
    <source>
        <dbReference type="ARBA" id="ARBA00022676"/>
    </source>
</evidence>
<keyword evidence="10" id="KW-1133">Transmembrane helix</keyword>
<comment type="caution">
    <text evidence="18">The sequence shown here is derived from an EMBL/GenBank/DDBJ whole genome shotgun (WGS) entry which is preliminary data.</text>
</comment>